<organism evidence="3 4">
    <name type="scientific">Folsomia candida</name>
    <name type="common">Springtail</name>
    <dbReference type="NCBI Taxonomy" id="158441"/>
    <lineage>
        <taxon>Eukaryota</taxon>
        <taxon>Metazoa</taxon>
        <taxon>Ecdysozoa</taxon>
        <taxon>Arthropoda</taxon>
        <taxon>Hexapoda</taxon>
        <taxon>Collembola</taxon>
        <taxon>Entomobryomorpha</taxon>
        <taxon>Isotomoidea</taxon>
        <taxon>Isotomidae</taxon>
        <taxon>Proisotominae</taxon>
        <taxon>Folsomia</taxon>
    </lineage>
</organism>
<evidence type="ECO:0000313" key="4">
    <source>
        <dbReference type="Proteomes" id="UP000198287"/>
    </source>
</evidence>
<comment type="caution">
    <text evidence="3">The sequence shown here is derived from an EMBL/GenBank/DDBJ whole genome shotgun (WGS) entry which is preliminary data.</text>
</comment>
<feature type="region of interest" description="Disordered" evidence="1">
    <location>
        <begin position="1"/>
        <end position="34"/>
    </location>
</feature>
<dbReference type="Proteomes" id="UP000198287">
    <property type="component" value="Unassembled WGS sequence"/>
</dbReference>
<feature type="transmembrane region" description="Helical" evidence="2">
    <location>
        <begin position="288"/>
        <end position="313"/>
    </location>
</feature>
<feature type="transmembrane region" description="Helical" evidence="2">
    <location>
        <begin position="211"/>
        <end position="229"/>
    </location>
</feature>
<protein>
    <submittedName>
        <fullName evidence="3">Uncharacterized protein</fullName>
    </submittedName>
</protein>
<accession>A0A226D2H5</accession>
<proteinExistence type="predicted"/>
<dbReference type="AlphaFoldDB" id="A0A226D2H5"/>
<reference evidence="3 4" key="1">
    <citation type="submission" date="2015-12" db="EMBL/GenBank/DDBJ databases">
        <title>The genome of Folsomia candida.</title>
        <authorList>
            <person name="Faddeeva A."/>
            <person name="Derks M.F."/>
            <person name="Anvar Y."/>
            <person name="Smit S."/>
            <person name="Van Straalen N."/>
            <person name="Roelofs D."/>
        </authorList>
    </citation>
    <scope>NUCLEOTIDE SEQUENCE [LARGE SCALE GENOMIC DNA]</scope>
    <source>
        <strain evidence="3 4">VU population</strain>
        <tissue evidence="3">Whole body</tissue>
    </source>
</reference>
<keyword evidence="4" id="KW-1185">Reference proteome</keyword>
<dbReference type="EMBL" id="LNIX01000041">
    <property type="protein sequence ID" value="OXA39028.1"/>
    <property type="molecule type" value="Genomic_DNA"/>
</dbReference>
<keyword evidence="2" id="KW-1133">Transmembrane helix</keyword>
<evidence type="ECO:0000313" key="3">
    <source>
        <dbReference type="EMBL" id="OXA39028.1"/>
    </source>
</evidence>
<keyword evidence="2" id="KW-0472">Membrane</keyword>
<keyword evidence="2" id="KW-0812">Transmembrane</keyword>
<evidence type="ECO:0000256" key="1">
    <source>
        <dbReference type="SAM" id="MobiDB-lite"/>
    </source>
</evidence>
<gene>
    <name evidence="3" type="ORF">Fcan01_26067</name>
</gene>
<feature type="compositionally biased region" description="Acidic residues" evidence="1">
    <location>
        <begin position="7"/>
        <end position="21"/>
    </location>
</feature>
<name>A0A226D2H5_FOLCA</name>
<sequence length="400" mass="45614">MPPSSTEYDDSDWEDDDDGSTEDNVFNQLATPPNPTKSLEEIILQRYIPLAHPETNVIILDGEEIGVEHPEHIELLRLLSYLDWDHTDSTKPDCHLCGNEICEYFRSVFSHNGSIYTVIFKGETEMDDPTAGSLQFCPRGENGIPITKTINRIFLVTLKVNKILPVAITGICLIGNFDPLCYVVNQLSISHINPAILLLRLTYVLGTYSELFRLIMILLCFALMSINIGRREMYMLRSIAKKSNLVGFLFYRRFAILYSNRRIAVGWIISFLFATGFVLQVFCNYASIQLLGFIPTEMCWCIPCIALALGIIFNQLVQDTAQIHEDFKEILQLMGSTCVSRKKLLYRLLRGAEILGFRITLLRGCSIPVRRRFKIEYFSNVLDTTVWSVLALPVRSFLLK</sequence>
<feature type="transmembrane region" description="Helical" evidence="2">
    <location>
        <begin position="263"/>
        <end position="282"/>
    </location>
</feature>
<evidence type="ECO:0000256" key="2">
    <source>
        <dbReference type="SAM" id="Phobius"/>
    </source>
</evidence>